<gene>
    <name evidence="1" type="ORF">GDO81_000455</name>
</gene>
<comment type="caution">
    <text evidence="1">The sequence shown here is derived from an EMBL/GenBank/DDBJ whole genome shotgun (WGS) entry which is preliminary data.</text>
</comment>
<keyword evidence="2" id="KW-1185">Reference proteome</keyword>
<reference evidence="1" key="1">
    <citation type="thesis" date="2020" institute="ProQuest LLC" country="789 East Eisenhower Parkway, Ann Arbor, MI, USA">
        <title>Comparative Genomics and Chromosome Evolution.</title>
        <authorList>
            <person name="Mudd A.B."/>
        </authorList>
    </citation>
    <scope>NUCLEOTIDE SEQUENCE</scope>
    <source>
        <strain evidence="1">237g6f4</strain>
        <tissue evidence="1">Blood</tissue>
    </source>
</reference>
<name>A0AAV7D4G5_ENGPU</name>
<organism evidence="1 2">
    <name type="scientific">Engystomops pustulosus</name>
    <name type="common">Tungara frog</name>
    <name type="synonym">Physalaemus pustulosus</name>
    <dbReference type="NCBI Taxonomy" id="76066"/>
    <lineage>
        <taxon>Eukaryota</taxon>
        <taxon>Metazoa</taxon>
        <taxon>Chordata</taxon>
        <taxon>Craniata</taxon>
        <taxon>Vertebrata</taxon>
        <taxon>Euteleostomi</taxon>
        <taxon>Amphibia</taxon>
        <taxon>Batrachia</taxon>
        <taxon>Anura</taxon>
        <taxon>Neobatrachia</taxon>
        <taxon>Hyloidea</taxon>
        <taxon>Leptodactylidae</taxon>
        <taxon>Leiuperinae</taxon>
        <taxon>Engystomops</taxon>
    </lineage>
</organism>
<proteinExistence type="predicted"/>
<dbReference type="EMBL" id="WNYA01000001">
    <property type="protein sequence ID" value="KAG8592300.1"/>
    <property type="molecule type" value="Genomic_DNA"/>
</dbReference>
<dbReference type="AlphaFoldDB" id="A0AAV7D4G5"/>
<sequence length="130" mass="14717">MQTCPSSRHREVTLRTGASAFSPLGVEVASCHKQDFFASSTQLLATPLQWMQVSPGYIETFIKTFINIMAIKGMAARSHNEVLFLMEKIIICQVFRHVKNCAGQRQDQDEKEQRLCLGLWVSGCCFNRDC</sequence>
<evidence type="ECO:0000313" key="2">
    <source>
        <dbReference type="Proteomes" id="UP000824782"/>
    </source>
</evidence>
<accession>A0AAV7D4G5</accession>
<dbReference type="Proteomes" id="UP000824782">
    <property type="component" value="Unassembled WGS sequence"/>
</dbReference>
<evidence type="ECO:0000313" key="1">
    <source>
        <dbReference type="EMBL" id="KAG8592300.1"/>
    </source>
</evidence>
<protein>
    <submittedName>
        <fullName evidence="1">Uncharacterized protein</fullName>
    </submittedName>
</protein>